<dbReference type="AlphaFoldDB" id="A0A1H5D443"/>
<sequence>MAMDHGGNGQLDDGKLHLTADDLARAKLGPRGVPGAPDLTRMTSQQAKNYSGYVDRAMLHSVSLPSNGTAARELFRHAIPTSRCRET</sequence>
<gene>
    <name evidence="1" type="ORF">SAMN05444164_5632</name>
</gene>
<proteinExistence type="predicted"/>
<evidence type="ECO:0000313" key="1">
    <source>
        <dbReference type="EMBL" id="SED73520.1"/>
    </source>
</evidence>
<dbReference type="EMBL" id="FNTH01000001">
    <property type="protein sequence ID" value="SED73520.1"/>
    <property type="molecule type" value="Genomic_DNA"/>
</dbReference>
<evidence type="ECO:0000313" key="2">
    <source>
        <dbReference type="Proteomes" id="UP000198992"/>
    </source>
</evidence>
<reference evidence="1 2" key="1">
    <citation type="submission" date="2016-10" db="EMBL/GenBank/DDBJ databases">
        <authorList>
            <person name="de Groot N.N."/>
        </authorList>
    </citation>
    <scope>NUCLEOTIDE SEQUENCE [LARGE SCALE GENOMIC DNA]</scope>
    <source>
        <strain evidence="1 2">MT12</strain>
    </source>
</reference>
<dbReference type="RefSeq" id="WP_092122084.1">
    <property type="nucleotide sequence ID" value="NZ_FNTH01000001.1"/>
</dbReference>
<protein>
    <submittedName>
        <fullName evidence="1">Uncharacterized protein</fullName>
    </submittedName>
</protein>
<accession>A0A1H5D443</accession>
<name>A0A1H5D443_9BRAD</name>
<dbReference type="OrthoDB" id="8247820at2"/>
<organism evidence="1 2">
    <name type="scientific">Bradyrhizobium erythrophlei</name>
    <dbReference type="NCBI Taxonomy" id="1437360"/>
    <lineage>
        <taxon>Bacteria</taxon>
        <taxon>Pseudomonadati</taxon>
        <taxon>Pseudomonadota</taxon>
        <taxon>Alphaproteobacteria</taxon>
        <taxon>Hyphomicrobiales</taxon>
        <taxon>Nitrobacteraceae</taxon>
        <taxon>Bradyrhizobium</taxon>
    </lineage>
</organism>
<dbReference type="Proteomes" id="UP000198992">
    <property type="component" value="Unassembled WGS sequence"/>
</dbReference>